<evidence type="ECO:0000256" key="11">
    <source>
        <dbReference type="RuleBase" id="RU366043"/>
    </source>
</evidence>
<gene>
    <name evidence="12" type="primary">VvCHDh000246_0</name>
    <name evidence="12" type="ORF">CK203_092390</name>
</gene>
<evidence type="ECO:0000256" key="1">
    <source>
        <dbReference type="ARBA" id="ARBA00004323"/>
    </source>
</evidence>
<dbReference type="EMBL" id="QGNW01001143">
    <property type="protein sequence ID" value="RVW53524.1"/>
    <property type="molecule type" value="Genomic_DNA"/>
</dbReference>
<evidence type="ECO:0000256" key="5">
    <source>
        <dbReference type="ARBA" id="ARBA00022692"/>
    </source>
</evidence>
<keyword evidence="4 11" id="KW-0808">Transferase</keyword>
<evidence type="ECO:0000256" key="4">
    <source>
        <dbReference type="ARBA" id="ARBA00022679"/>
    </source>
</evidence>
<dbReference type="InterPro" id="IPR029063">
    <property type="entry name" value="SAM-dependent_MTases_sf"/>
</dbReference>
<dbReference type="PANTHER" id="PTHR10108:SF1120">
    <property type="entry name" value="METHYLTRANSFERASE PMT8-RELATED"/>
    <property type="match status" value="1"/>
</dbReference>
<comment type="caution">
    <text evidence="12">The sequence shown here is derived from an EMBL/GenBank/DDBJ whole genome shotgun (WGS) entry which is preliminary data.</text>
</comment>
<evidence type="ECO:0000256" key="2">
    <source>
        <dbReference type="ARBA" id="ARBA00008361"/>
    </source>
</evidence>
<keyword evidence="9 11" id="KW-0472">Membrane</keyword>
<dbReference type="GO" id="GO:0032259">
    <property type="term" value="P:methylation"/>
    <property type="evidence" value="ECO:0007669"/>
    <property type="project" value="UniProtKB-KW"/>
</dbReference>
<evidence type="ECO:0000256" key="10">
    <source>
        <dbReference type="ARBA" id="ARBA00023180"/>
    </source>
</evidence>
<proteinExistence type="inferred from homology"/>
<dbReference type="PANTHER" id="PTHR10108">
    <property type="entry name" value="SAM-DEPENDENT METHYLTRANSFERASE"/>
    <property type="match status" value="1"/>
</dbReference>
<sequence>MTRGRADGGHKKRLVTSLLILIIGVCFLYVYSRNRGPSALEYGSKSLRKLGSSYWGGDEGTDIGGKQYDSSNKFGEGGENDAILKSIPVCDDHHSELIPCLDRHFIYKTKLKLDLSLMEHYERHCPPPERRYNCLIPPPAGYKVPIKWPKSRDEVWKANIPHTHLATEKSDQNWMVVKGEKIAFPGGGTHFHYGADKYIASIANMLNFPNNNLNNGGRIRTVLDVGCGVASFGAYLLSSDIIAMSLAPNDVHQNQIQFALERGIPAYLGVLGTKRLPYPSRSFELAHCSRCRIDWLQRNGILLLELDRDSGTQPPLCRSDDDPDAVWGTPMEACITPYSDQNHQTRGSGLAPWPARLTAPPPRLADFGYTSDMFERDTEVWQQRVDNYWNILGAKINPDTLRNLMDMKASMGSFAAALKDKNVWVMNVVAEDGPNTLKIIYDRGLIGTIHNWCEAFSTYPRTYDLLHAWTVFSDIERNGCSAEDLLIEMDRILRPTGFVIIHDKGAVVEFIKKHLTALHWEAVGTADSEEDPDQDEDNIVLIIQKKMWRTSHSLRESL</sequence>
<comment type="similarity">
    <text evidence="2 11">Belongs to the methyltransferase superfamily.</text>
</comment>
<evidence type="ECO:0000256" key="9">
    <source>
        <dbReference type="ARBA" id="ARBA00023136"/>
    </source>
</evidence>
<dbReference type="EC" id="2.1.1.-" evidence="11"/>
<dbReference type="Proteomes" id="UP000288805">
    <property type="component" value="Unassembled WGS sequence"/>
</dbReference>
<keyword evidence="3 11" id="KW-0489">Methyltransferase</keyword>
<dbReference type="Pfam" id="PF03141">
    <property type="entry name" value="Methyltransf_29"/>
    <property type="match status" value="1"/>
</dbReference>
<protein>
    <recommendedName>
        <fullName evidence="11">Methyltransferase</fullName>
        <ecNumber evidence="11">2.1.1.-</ecNumber>
    </recommendedName>
</protein>
<evidence type="ECO:0000256" key="3">
    <source>
        <dbReference type="ARBA" id="ARBA00022603"/>
    </source>
</evidence>
<comment type="subcellular location">
    <subcellularLocation>
        <location evidence="1">Golgi apparatus membrane</location>
        <topology evidence="1">Single-pass type II membrane protein</topology>
    </subcellularLocation>
    <subcellularLocation>
        <location evidence="11">Membrane</location>
        <topology evidence="11">Single-pass type II membrane protein</topology>
    </subcellularLocation>
</comment>
<evidence type="ECO:0000256" key="7">
    <source>
        <dbReference type="ARBA" id="ARBA00022989"/>
    </source>
</evidence>
<keyword evidence="10 11" id="KW-0325">Glycoprotein</keyword>
<dbReference type="AlphaFoldDB" id="A0A438F0J0"/>
<evidence type="ECO:0000313" key="12">
    <source>
        <dbReference type="EMBL" id="RVW53524.1"/>
    </source>
</evidence>
<keyword evidence="7 11" id="KW-1133">Transmembrane helix</keyword>
<dbReference type="GO" id="GO:0008168">
    <property type="term" value="F:methyltransferase activity"/>
    <property type="evidence" value="ECO:0007669"/>
    <property type="project" value="UniProtKB-UniRule"/>
</dbReference>
<dbReference type="SUPFAM" id="SSF53335">
    <property type="entry name" value="S-adenosyl-L-methionine-dependent methyltransferases"/>
    <property type="match status" value="2"/>
</dbReference>
<evidence type="ECO:0000313" key="13">
    <source>
        <dbReference type="Proteomes" id="UP000288805"/>
    </source>
</evidence>
<accession>A0A438F0J0</accession>
<dbReference type="GO" id="GO:0000139">
    <property type="term" value="C:Golgi membrane"/>
    <property type="evidence" value="ECO:0007669"/>
    <property type="project" value="UniProtKB-SubCell"/>
</dbReference>
<dbReference type="InterPro" id="IPR004159">
    <property type="entry name" value="Put_SAM_MeTrfase"/>
</dbReference>
<keyword evidence="8" id="KW-0333">Golgi apparatus</keyword>
<reference evidence="12 13" key="1">
    <citation type="journal article" date="2018" name="PLoS Genet.">
        <title>Population sequencing reveals clonal diversity and ancestral inbreeding in the grapevine cultivar Chardonnay.</title>
        <authorList>
            <person name="Roach M.J."/>
            <person name="Johnson D.L."/>
            <person name="Bohlmann J."/>
            <person name="van Vuuren H.J."/>
            <person name="Jones S.J."/>
            <person name="Pretorius I.S."/>
            <person name="Schmidt S.A."/>
            <person name="Borneman A.R."/>
        </authorList>
    </citation>
    <scope>NUCLEOTIDE SEQUENCE [LARGE SCALE GENOMIC DNA]</scope>
    <source>
        <strain evidence="13">cv. Chardonnay</strain>
        <tissue evidence="12">Leaf</tissue>
    </source>
</reference>
<organism evidence="12 13">
    <name type="scientific">Vitis vinifera</name>
    <name type="common">Grape</name>
    <dbReference type="NCBI Taxonomy" id="29760"/>
    <lineage>
        <taxon>Eukaryota</taxon>
        <taxon>Viridiplantae</taxon>
        <taxon>Streptophyta</taxon>
        <taxon>Embryophyta</taxon>
        <taxon>Tracheophyta</taxon>
        <taxon>Spermatophyta</taxon>
        <taxon>Magnoliopsida</taxon>
        <taxon>eudicotyledons</taxon>
        <taxon>Gunneridae</taxon>
        <taxon>Pentapetalae</taxon>
        <taxon>rosids</taxon>
        <taxon>Vitales</taxon>
        <taxon>Vitaceae</taxon>
        <taxon>Viteae</taxon>
        <taxon>Vitis</taxon>
    </lineage>
</organism>
<evidence type="ECO:0000256" key="8">
    <source>
        <dbReference type="ARBA" id="ARBA00023034"/>
    </source>
</evidence>
<name>A0A438F0J0_VITVI</name>
<keyword evidence="5 11" id="KW-0812">Transmembrane</keyword>
<feature type="transmembrane region" description="Helical" evidence="11">
    <location>
        <begin position="12"/>
        <end position="31"/>
    </location>
</feature>
<evidence type="ECO:0000256" key="6">
    <source>
        <dbReference type="ARBA" id="ARBA00022968"/>
    </source>
</evidence>
<keyword evidence="6 11" id="KW-0735">Signal-anchor</keyword>
<dbReference type="FunFam" id="3.40.50.150:FF:000043">
    <property type="entry name" value="probable methyltransferase PMT3"/>
    <property type="match status" value="1"/>
</dbReference>